<keyword evidence="2 3" id="KW-0040">ANK repeat</keyword>
<protein>
    <submittedName>
        <fullName evidence="4">Ankyrin repeat</fullName>
    </submittedName>
</protein>
<feature type="repeat" description="ANK" evidence="3">
    <location>
        <begin position="34"/>
        <end position="66"/>
    </location>
</feature>
<organism evidence="4 5">
    <name type="scientific">Paenibacillus algorifonticola</name>
    <dbReference type="NCBI Taxonomy" id="684063"/>
    <lineage>
        <taxon>Bacteria</taxon>
        <taxon>Bacillati</taxon>
        <taxon>Bacillota</taxon>
        <taxon>Bacilli</taxon>
        <taxon>Bacillales</taxon>
        <taxon>Paenibacillaceae</taxon>
        <taxon>Paenibacillus</taxon>
    </lineage>
</organism>
<dbReference type="PROSITE" id="PS50297">
    <property type="entry name" value="ANK_REP_REGION"/>
    <property type="match status" value="1"/>
</dbReference>
<dbReference type="SMART" id="SM00248">
    <property type="entry name" value="ANK"/>
    <property type="match status" value="5"/>
</dbReference>
<evidence type="ECO:0000313" key="4">
    <source>
        <dbReference type="EMBL" id="SFE79725.1"/>
    </source>
</evidence>
<keyword evidence="5" id="KW-1185">Reference proteome</keyword>
<reference evidence="5" key="1">
    <citation type="submission" date="2016-10" db="EMBL/GenBank/DDBJ databases">
        <authorList>
            <person name="Varghese N."/>
            <person name="Submissions S."/>
        </authorList>
    </citation>
    <scope>NUCLEOTIDE SEQUENCE [LARGE SCALE GENOMIC DNA]</scope>
    <source>
        <strain evidence="5">CGMCC 1.10223</strain>
    </source>
</reference>
<dbReference type="InterPro" id="IPR002110">
    <property type="entry name" value="Ankyrin_rpt"/>
</dbReference>
<dbReference type="RefSeq" id="WP_052737141.1">
    <property type="nucleotide sequence ID" value="NZ_FONN01000007.1"/>
</dbReference>
<evidence type="ECO:0000313" key="5">
    <source>
        <dbReference type="Proteomes" id="UP000183410"/>
    </source>
</evidence>
<dbReference type="AlphaFoldDB" id="A0A1I2DGJ0"/>
<proteinExistence type="predicted"/>
<name>A0A1I2DGJ0_9BACL</name>
<dbReference type="InterPro" id="IPR036770">
    <property type="entry name" value="Ankyrin_rpt-contain_sf"/>
</dbReference>
<evidence type="ECO:0000256" key="2">
    <source>
        <dbReference type="ARBA" id="ARBA00023043"/>
    </source>
</evidence>
<dbReference type="SUPFAM" id="SSF48403">
    <property type="entry name" value="Ankyrin repeat"/>
    <property type="match status" value="1"/>
</dbReference>
<evidence type="ECO:0000256" key="1">
    <source>
        <dbReference type="ARBA" id="ARBA00022737"/>
    </source>
</evidence>
<evidence type="ECO:0000256" key="3">
    <source>
        <dbReference type="PROSITE-ProRule" id="PRU00023"/>
    </source>
</evidence>
<gene>
    <name evidence="4" type="ORF">SAMN04487969_1072</name>
</gene>
<feature type="repeat" description="ANK" evidence="3">
    <location>
        <begin position="134"/>
        <end position="166"/>
    </location>
</feature>
<dbReference type="Gene3D" id="1.25.40.20">
    <property type="entry name" value="Ankyrin repeat-containing domain"/>
    <property type="match status" value="2"/>
</dbReference>
<accession>A0A1I2DGJ0</accession>
<dbReference type="PANTHER" id="PTHR24171">
    <property type="entry name" value="ANKYRIN REPEAT DOMAIN-CONTAINING PROTEIN 39-RELATED"/>
    <property type="match status" value="1"/>
</dbReference>
<dbReference type="OrthoDB" id="341379at2"/>
<dbReference type="Pfam" id="PF12796">
    <property type="entry name" value="Ank_2"/>
    <property type="match status" value="2"/>
</dbReference>
<dbReference type="EMBL" id="FONN01000007">
    <property type="protein sequence ID" value="SFE79725.1"/>
    <property type="molecule type" value="Genomic_DNA"/>
</dbReference>
<dbReference type="Proteomes" id="UP000183410">
    <property type="component" value="Unassembled WGS sequence"/>
</dbReference>
<sequence>METGWDERMVQASKSGDIEAIKTLISEGMNLNDSTNPAIVAASKQGKRPVFEFLLEQGADINAVNHVGSSALSHAVSWNNVKAVEALLALGIDVAAHGGLALRGAAGGRLDLVKMLVEAGAPVNFNEPDMVRPYGGTPLQAAAGIGHLPIVRYLLEAGADPAIKDSYGERAYTDAKRYKHKEVMELIYSYEPKELHDFDNQAARLKKAGLPAAIIRDLGEASSRVEMPDCEQVSYIEFGSVLDVAELECQGLKLLNLLVDMDNYSALGMLVWVPAHKKFASYDVEHQELMLLPDATWAKLRKKPGAFIDRILNGEYEPEEHADSET</sequence>
<dbReference type="PROSITE" id="PS50088">
    <property type="entry name" value="ANK_REPEAT"/>
    <property type="match status" value="2"/>
</dbReference>
<keyword evidence="1" id="KW-0677">Repeat</keyword>